<reference evidence="2" key="1">
    <citation type="submission" date="2023-01" db="EMBL/GenBank/DDBJ databases">
        <title>Genome assembly of the deep-sea coral Lophelia pertusa.</title>
        <authorList>
            <person name="Herrera S."/>
            <person name="Cordes E."/>
        </authorList>
    </citation>
    <scope>NUCLEOTIDE SEQUENCE</scope>
    <source>
        <strain evidence="2">USNM1676648</strain>
        <tissue evidence="2">Polyp</tissue>
    </source>
</reference>
<dbReference type="Proteomes" id="UP001163046">
    <property type="component" value="Unassembled WGS sequence"/>
</dbReference>
<accession>A0A9W9ZCP4</accession>
<feature type="compositionally biased region" description="Basic and acidic residues" evidence="1">
    <location>
        <begin position="39"/>
        <end position="54"/>
    </location>
</feature>
<protein>
    <submittedName>
        <fullName evidence="2">Uncharacterized protein</fullName>
    </submittedName>
</protein>
<dbReference type="EMBL" id="MU826364">
    <property type="protein sequence ID" value="KAJ7378589.1"/>
    <property type="molecule type" value="Genomic_DNA"/>
</dbReference>
<dbReference type="AlphaFoldDB" id="A0A9W9ZCP4"/>
<dbReference type="OrthoDB" id="5990534at2759"/>
<evidence type="ECO:0000256" key="1">
    <source>
        <dbReference type="SAM" id="MobiDB-lite"/>
    </source>
</evidence>
<name>A0A9W9ZCP4_9CNID</name>
<evidence type="ECO:0000313" key="2">
    <source>
        <dbReference type="EMBL" id="KAJ7378589.1"/>
    </source>
</evidence>
<comment type="caution">
    <text evidence="2">The sequence shown here is derived from an EMBL/GenBank/DDBJ whole genome shotgun (WGS) entry which is preliminary data.</text>
</comment>
<evidence type="ECO:0000313" key="3">
    <source>
        <dbReference type="Proteomes" id="UP001163046"/>
    </source>
</evidence>
<organism evidence="2 3">
    <name type="scientific">Desmophyllum pertusum</name>
    <dbReference type="NCBI Taxonomy" id="174260"/>
    <lineage>
        <taxon>Eukaryota</taxon>
        <taxon>Metazoa</taxon>
        <taxon>Cnidaria</taxon>
        <taxon>Anthozoa</taxon>
        <taxon>Hexacorallia</taxon>
        <taxon>Scleractinia</taxon>
        <taxon>Caryophylliina</taxon>
        <taxon>Caryophylliidae</taxon>
        <taxon>Desmophyllum</taxon>
    </lineage>
</organism>
<keyword evidence="3" id="KW-1185">Reference proteome</keyword>
<feature type="region of interest" description="Disordered" evidence="1">
    <location>
        <begin position="1"/>
        <end position="24"/>
    </location>
</feature>
<sequence length="80" mass="8838">MFEGGGPVFPKTAKNDETDAVDGSPVSVRRYKAIFEQDKMSAARAREPGRREELTGPPRGIVKNLRGMFENPQGFEARKG</sequence>
<gene>
    <name evidence="2" type="ORF">OS493_021888</name>
</gene>
<feature type="region of interest" description="Disordered" evidence="1">
    <location>
        <begin position="39"/>
        <end position="80"/>
    </location>
</feature>
<proteinExistence type="predicted"/>